<evidence type="ECO:0000313" key="2">
    <source>
        <dbReference type="Proteomes" id="UP000018888"/>
    </source>
</evidence>
<protein>
    <recommendedName>
        <fullName evidence="3">F-box domain-containing protein</fullName>
    </recommendedName>
</protein>
<dbReference type="AlphaFoldDB" id="A0A2P4QD11"/>
<reference evidence="1 2" key="1">
    <citation type="journal article" date="2013" name="Proc. Natl. Acad. Sci. U.S.A.">
        <title>Genome of an arbuscular mycorrhizal fungus provides insight into the oldest plant symbiosis.</title>
        <authorList>
            <person name="Tisserant E."/>
            <person name="Malbreil M."/>
            <person name="Kuo A."/>
            <person name="Kohler A."/>
            <person name="Symeonidi A."/>
            <person name="Balestrini R."/>
            <person name="Charron P."/>
            <person name="Duensing N."/>
            <person name="Frei Dit Frey N."/>
            <person name="Gianinazzi-Pearson V."/>
            <person name="Gilbert L.B."/>
            <person name="Handa Y."/>
            <person name="Herr J.R."/>
            <person name="Hijri M."/>
            <person name="Koul R."/>
            <person name="Kawaguchi M."/>
            <person name="Krajinski F."/>
            <person name="Lammers P.J."/>
            <person name="Masclaux F.G."/>
            <person name="Murat C."/>
            <person name="Morin E."/>
            <person name="Ndikumana S."/>
            <person name="Pagni M."/>
            <person name="Petitpierre D."/>
            <person name="Requena N."/>
            <person name="Rosikiewicz P."/>
            <person name="Riley R."/>
            <person name="Saito K."/>
            <person name="San Clemente H."/>
            <person name="Shapiro H."/>
            <person name="van Tuinen D."/>
            <person name="Becard G."/>
            <person name="Bonfante P."/>
            <person name="Paszkowski U."/>
            <person name="Shachar-Hill Y.Y."/>
            <person name="Tuskan G.A."/>
            <person name="Young P.W."/>
            <person name="Sanders I.R."/>
            <person name="Henrissat B."/>
            <person name="Rensing S.A."/>
            <person name="Grigoriev I.V."/>
            <person name="Corradi N."/>
            <person name="Roux C."/>
            <person name="Martin F."/>
        </authorList>
    </citation>
    <scope>NUCLEOTIDE SEQUENCE [LARGE SCALE GENOMIC DNA]</scope>
    <source>
        <strain evidence="1 2">DAOM 197198</strain>
    </source>
</reference>
<evidence type="ECO:0008006" key="3">
    <source>
        <dbReference type="Google" id="ProtNLM"/>
    </source>
</evidence>
<keyword evidence="2" id="KW-1185">Reference proteome</keyword>
<evidence type="ECO:0000313" key="1">
    <source>
        <dbReference type="EMBL" id="POG75519.1"/>
    </source>
</evidence>
<accession>A0A2P4QD11</accession>
<reference evidence="1 2" key="2">
    <citation type="journal article" date="2018" name="New Phytol.">
        <title>High intraspecific genome diversity in the model arbuscular mycorrhizal symbiont Rhizophagus irregularis.</title>
        <authorList>
            <person name="Chen E.C.H."/>
            <person name="Morin E."/>
            <person name="Beaudet D."/>
            <person name="Noel J."/>
            <person name="Yildirir G."/>
            <person name="Ndikumana S."/>
            <person name="Charron P."/>
            <person name="St-Onge C."/>
            <person name="Giorgi J."/>
            <person name="Kruger M."/>
            <person name="Marton T."/>
            <person name="Ropars J."/>
            <person name="Grigoriev I.V."/>
            <person name="Hainaut M."/>
            <person name="Henrissat B."/>
            <person name="Roux C."/>
            <person name="Martin F."/>
            <person name="Corradi N."/>
        </authorList>
    </citation>
    <scope>NUCLEOTIDE SEQUENCE [LARGE SCALE GENOMIC DNA]</scope>
    <source>
        <strain evidence="1 2">DAOM 197198</strain>
    </source>
</reference>
<dbReference type="EMBL" id="AUPC02000060">
    <property type="protein sequence ID" value="POG75519.1"/>
    <property type="molecule type" value="Genomic_DNA"/>
</dbReference>
<organism evidence="1 2">
    <name type="scientific">Rhizophagus irregularis (strain DAOM 181602 / DAOM 197198 / MUCL 43194)</name>
    <name type="common">Arbuscular mycorrhizal fungus</name>
    <name type="synonym">Glomus intraradices</name>
    <dbReference type="NCBI Taxonomy" id="747089"/>
    <lineage>
        <taxon>Eukaryota</taxon>
        <taxon>Fungi</taxon>
        <taxon>Fungi incertae sedis</taxon>
        <taxon>Mucoromycota</taxon>
        <taxon>Glomeromycotina</taxon>
        <taxon>Glomeromycetes</taxon>
        <taxon>Glomerales</taxon>
        <taxon>Glomeraceae</taxon>
        <taxon>Rhizophagus</taxon>
    </lineage>
</organism>
<dbReference type="Gene3D" id="3.80.10.10">
    <property type="entry name" value="Ribonuclease Inhibitor"/>
    <property type="match status" value="1"/>
</dbReference>
<proteinExistence type="predicted"/>
<dbReference type="SUPFAM" id="SSF52047">
    <property type="entry name" value="RNI-like"/>
    <property type="match status" value="1"/>
</dbReference>
<dbReference type="InterPro" id="IPR032675">
    <property type="entry name" value="LRR_dom_sf"/>
</dbReference>
<name>A0A2P4QD11_RHIID</name>
<dbReference type="Proteomes" id="UP000018888">
    <property type="component" value="Unassembled WGS sequence"/>
</dbReference>
<dbReference type="VEuPathDB" id="FungiDB:RhiirFUN_001453"/>
<comment type="caution">
    <text evidence="1">The sequence shown here is derived from an EMBL/GenBank/DDBJ whole genome shotgun (WGS) entry which is preliminary data.</text>
</comment>
<gene>
    <name evidence="1" type="ORF">GLOIN_2v1565572</name>
</gene>
<feature type="non-terminal residue" evidence="1">
    <location>
        <position position="336"/>
    </location>
</feature>
<sequence length="336" mass="38410">MATCLTADCLSKIFSYFDADPHSLHSFLLVNRHWCINAVPILWRRTFYVTAHGHFTSKSRCRLISTYLSCLTSDSLNLDDSVSITSHKSGRRASSSIITKNTSPSTHQISPTFDYASFLRGFDYFQVYHAIGNCFIRKQRNLSKFVLWDGTKEQLPNVIKALSVNCGKLKYLEFRYCDFENLRPLELLTDACSELTTLKFIQCGEISSYVIPSSSFSDLNVLDLQGTHFPADTLETLFSRANIDLRSINIEANSLRYPRMIEKLASYCPYLTKICVRLSKDGMSQLNSLFRSCTRLETIIVQGQLPDRLYTFTQDYNDNLLIDLREVIPTSLKKLV</sequence>